<name>A0AAV8VPN6_9CUCU</name>
<evidence type="ECO:0000313" key="2">
    <source>
        <dbReference type="EMBL" id="KAJ8916084.1"/>
    </source>
</evidence>
<dbReference type="PANTHER" id="PTHR15678:SF6">
    <property type="entry name" value="BRIDGE-LIKE LIPID TRANSFER PROTEIN FAMILY MEMBER 2"/>
    <property type="match status" value="1"/>
</dbReference>
<proteinExistence type="predicted"/>
<dbReference type="Proteomes" id="UP001159042">
    <property type="component" value="Unassembled WGS sequence"/>
</dbReference>
<keyword evidence="3" id="KW-1185">Reference proteome</keyword>
<reference evidence="2 3" key="1">
    <citation type="journal article" date="2023" name="Insect Mol. Biol.">
        <title>Genome sequencing provides insights into the evolution of gene families encoding plant cell wall-degrading enzymes in longhorned beetles.</title>
        <authorList>
            <person name="Shin N.R."/>
            <person name="Okamura Y."/>
            <person name="Kirsch R."/>
            <person name="Pauchet Y."/>
        </authorList>
    </citation>
    <scope>NUCLEOTIDE SEQUENCE [LARGE SCALE GENOMIC DNA]</scope>
    <source>
        <strain evidence="2">EAD_L_NR</strain>
    </source>
</reference>
<evidence type="ECO:0000256" key="1">
    <source>
        <dbReference type="SAM" id="MobiDB-lite"/>
    </source>
</evidence>
<accession>A0AAV8VPN6</accession>
<organism evidence="2 3">
    <name type="scientific">Exocentrus adspersus</name>
    <dbReference type="NCBI Taxonomy" id="1586481"/>
    <lineage>
        <taxon>Eukaryota</taxon>
        <taxon>Metazoa</taxon>
        <taxon>Ecdysozoa</taxon>
        <taxon>Arthropoda</taxon>
        <taxon>Hexapoda</taxon>
        <taxon>Insecta</taxon>
        <taxon>Pterygota</taxon>
        <taxon>Neoptera</taxon>
        <taxon>Endopterygota</taxon>
        <taxon>Coleoptera</taxon>
        <taxon>Polyphaga</taxon>
        <taxon>Cucujiformia</taxon>
        <taxon>Chrysomeloidea</taxon>
        <taxon>Cerambycidae</taxon>
        <taxon>Lamiinae</taxon>
        <taxon>Acanthocinini</taxon>
        <taxon>Exocentrus</taxon>
    </lineage>
</organism>
<feature type="region of interest" description="Disordered" evidence="1">
    <location>
        <begin position="508"/>
        <end position="537"/>
    </location>
</feature>
<dbReference type="EMBL" id="JANEYG010000045">
    <property type="protein sequence ID" value="KAJ8916084.1"/>
    <property type="molecule type" value="Genomic_DNA"/>
</dbReference>
<evidence type="ECO:0000313" key="3">
    <source>
        <dbReference type="Proteomes" id="UP001159042"/>
    </source>
</evidence>
<dbReference type="AlphaFoldDB" id="A0AAV8VPN6"/>
<comment type="caution">
    <text evidence="2">The sequence shown here is derived from an EMBL/GenBank/DDBJ whole genome shotgun (WGS) entry which is preliminary data.</text>
</comment>
<feature type="compositionally biased region" description="Basic and acidic residues" evidence="1">
    <location>
        <begin position="508"/>
        <end position="527"/>
    </location>
</feature>
<protein>
    <submittedName>
        <fullName evidence="2">Uncharacterized protein</fullName>
    </submittedName>
</protein>
<gene>
    <name evidence="2" type="ORF">NQ315_004450</name>
</gene>
<dbReference type="PANTHER" id="PTHR15678">
    <property type="entry name" value="ANTIGEN MLAA-22-RELATED"/>
    <property type="match status" value="1"/>
</dbReference>
<feature type="non-terminal residue" evidence="2">
    <location>
        <position position="551"/>
    </location>
</feature>
<dbReference type="Pfam" id="PF10344">
    <property type="entry name" value="Hobbit"/>
    <property type="match status" value="4"/>
</dbReference>
<dbReference type="InterPro" id="IPR045167">
    <property type="entry name" value="Hobbit"/>
</dbReference>
<sequence>MGWLLILFLFFCALFFVVSWVLPMILSWHFERKYKISLRIGRIGLPYLKLCDIHLSKNGYNIQIDEIGIKSSFLNSELTKLVTLVVRDVRINKDLSTINGDEFIVHNIKKHRSRNSPLPSDLLINIKEFLFEMSDDPFEVKLRDNFELLEDEYNESLKRQKMLRDKIADLLKTHLHMPAGKVEELYATLKKKNAEIYVQRSKLMYKAAPPRTRLVAWNMTNMEILILADPTIHGEENVTRVMREIDADSPWPEEGIEFSTLWCRKNVYDKIIHLQLIPNVLIFVVAKFVYKGDLNIFVRTASKYDDVQLLKLPNLKLILEHTLSLVTVEDGLKHRPKAEWSVVYMNSELNDFEIWLKSALQDESEVEVPSPRQPVEKSFCLSVAKVSYGRETILPNQAMNERNKEVPTHRLVVYDLRGAWTKSNRNVAFALFDTFMKITVMYSDDLSAVSRQQHLQGLQACQEDDVQHKNWQIALVNAQVLLKGCETKGLTKKFYSTMMKFCFPERETENNDYSDRASEDGEYEQKGKKSKSKRSRDSNFYVHIDDVEKMK</sequence>